<dbReference type="Proteomes" id="UP000068164">
    <property type="component" value="Unassembled WGS sequence"/>
</dbReference>
<keyword evidence="1" id="KW-0812">Transmembrane</keyword>
<evidence type="ECO:0000313" key="3">
    <source>
        <dbReference type="Proteomes" id="UP000068164"/>
    </source>
</evidence>
<dbReference type="AlphaFoldDB" id="A0A125Q917"/>
<keyword evidence="3" id="KW-1185">Reference proteome</keyword>
<feature type="transmembrane region" description="Helical" evidence="1">
    <location>
        <begin position="12"/>
        <end position="33"/>
    </location>
</feature>
<evidence type="ECO:0000256" key="1">
    <source>
        <dbReference type="SAM" id="Phobius"/>
    </source>
</evidence>
<name>A0A125Q917_9HYPH</name>
<reference evidence="2 3" key="1">
    <citation type="submission" date="2015-11" db="EMBL/GenBank/DDBJ databases">
        <title>Draft Genome Sequence of the Strain BR 10423 (Rhizobium sp.) isolated from nodules of Mimosa pudica.</title>
        <authorList>
            <person name="Barauna A.C."/>
            <person name="Zilli J.E."/>
            <person name="Simoes-Araujo J.L."/>
            <person name="Reis V.M."/>
            <person name="James E.K."/>
            <person name="Reis F.B.Jr."/>
            <person name="Rouws L.F."/>
            <person name="Passos S.R."/>
            <person name="Gois S.R."/>
        </authorList>
    </citation>
    <scope>NUCLEOTIDE SEQUENCE [LARGE SCALE GENOMIC DNA]</scope>
    <source>
        <strain evidence="2 3">BR10423</strain>
    </source>
</reference>
<keyword evidence="1" id="KW-1133">Transmembrane helix</keyword>
<protein>
    <submittedName>
        <fullName evidence="2">Uncharacterized protein</fullName>
    </submittedName>
</protein>
<comment type="caution">
    <text evidence="2">The sequence shown here is derived from an EMBL/GenBank/DDBJ whole genome shotgun (WGS) entry which is preliminary data.</text>
</comment>
<proteinExistence type="predicted"/>
<keyword evidence="1" id="KW-0472">Membrane</keyword>
<accession>A0A125Q917</accession>
<evidence type="ECO:0000313" key="2">
    <source>
        <dbReference type="EMBL" id="KWV55952.1"/>
    </source>
</evidence>
<organism evidence="2 3">
    <name type="scientific">Rhizobium altiplani</name>
    <dbReference type="NCBI Taxonomy" id="1864509"/>
    <lineage>
        <taxon>Bacteria</taxon>
        <taxon>Pseudomonadati</taxon>
        <taxon>Pseudomonadota</taxon>
        <taxon>Alphaproteobacteria</taxon>
        <taxon>Hyphomicrobiales</taxon>
        <taxon>Rhizobiaceae</taxon>
        <taxon>Rhizobium/Agrobacterium group</taxon>
        <taxon>Rhizobium</taxon>
    </lineage>
</organism>
<gene>
    <name evidence="2" type="ORF">AS026_35910</name>
</gene>
<sequence>MREAVEQRRRQGILTTAGILLCAGWVPHFRVFVWSCLYLTSGMDFIRHIEMTRVPHRNPVSIFVQQQMFRFSAVCRVCTDDRL</sequence>
<dbReference type="EMBL" id="LNCD01000048">
    <property type="protein sequence ID" value="KWV55952.1"/>
    <property type="molecule type" value="Genomic_DNA"/>
</dbReference>